<reference evidence="2" key="1">
    <citation type="submission" date="2019-02" db="EMBL/GenBank/DDBJ databases">
        <title>Draft genome sequence of Planktothrix agardhii NIES-905.</title>
        <authorList>
            <person name="Yamaguchi H."/>
            <person name="Suzuki S."/>
            <person name="Kawachi M."/>
        </authorList>
    </citation>
    <scope>NUCLEOTIDE SEQUENCE [LARGE SCALE GENOMIC DNA]</scope>
    <source>
        <strain evidence="2">CCAP 1459/11A</strain>
    </source>
</reference>
<comment type="caution">
    <text evidence="1">The sequence shown here is derived from an EMBL/GenBank/DDBJ whole genome shotgun (WGS) entry which is preliminary data.</text>
</comment>
<proteinExistence type="predicted"/>
<dbReference type="AlphaFoldDB" id="A0A4P6A0C3"/>
<organism evidence="1 2">
    <name type="scientific">Planktothrix agardhii CCAP 1459/11A</name>
    <dbReference type="NCBI Taxonomy" id="282420"/>
    <lineage>
        <taxon>Bacteria</taxon>
        <taxon>Bacillati</taxon>
        <taxon>Cyanobacteriota</taxon>
        <taxon>Cyanophyceae</taxon>
        <taxon>Oscillatoriophycideae</taxon>
        <taxon>Oscillatoriales</taxon>
        <taxon>Microcoleaceae</taxon>
        <taxon>Planktothrix</taxon>
    </lineage>
</organism>
<name>A0A4P6A0C3_PLAAG</name>
<dbReference type="Proteomes" id="UP000299794">
    <property type="component" value="Unassembled WGS sequence"/>
</dbReference>
<evidence type="ECO:0000313" key="1">
    <source>
        <dbReference type="EMBL" id="GDZ95441.1"/>
    </source>
</evidence>
<accession>A0A4P6A0C3</accession>
<evidence type="ECO:0000313" key="2">
    <source>
        <dbReference type="Proteomes" id="UP000299794"/>
    </source>
</evidence>
<dbReference type="RefSeq" id="WP_026785353.1">
    <property type="nucleotide sequence ID" value="NZ_BJCD01000058.1"/>
</dbReference>
<gene>
    <name evidence="1" type="ORF">PA905_37380</name>
</gene>
<sequence length="80" mass="8880">MAIDLPWALALVVMSGLIPALKTIENSPISPSENSSQYPIHIICSENSQLKLSDVKLVQIEQGIKECYVNNLEWGEICPR</sequence>
<dbReference type="EMBL" id="BJCD01000058">
    <property type="protein sequence ID" value="GDZ95441.1"/>
    <property type="molecule type" value="Genomic_DNA"/>
</dbReference>
<protein>
    <submittedName>
        <fullName evidence="1">Uncharacterized protein</fullName>
    </submittedName>
</protein>